<keyword evidence="7 9" id="KW-0482">Metalloprotease</keyword>
<evidence type="ECO:0000256" key="2">
    <source>
        <dbReference type="ARBA" id="ARBA00022670"/>
    </source>
</evidence>
<sequence length="233" mass="25947">MVTFVAILACVGCATRSEAPTVSAAPTAEAAGMVDIRSLVPDIDTDIRYAGSDNFVGAPVTGYEAPRCYLLHPVAQALQRVEQALREDGYRLRIYDCYRPVRAVRHFVAWAGDLDDQHTKPRYYPHIDKSALLGDYIAASSGHSRGATVDLTLLQCETGTTSCRPLDMGTDFDFFDATAHTDTPQVTPPQRENRQRLRAAMQAQGLRNYPLEWWHYTLRPEPAPTVAYDFPVR</sequence>
<name>A0ABV7RRB9_9GAMM</name>
<evidence type="ECO:0000256" key="5">
    <source>
        <dbReference type="ARBA" id="ARBA00022833"/>
    </source>
</evidence>
<gene>
    <name evidence="9" type="primary">ddpX</name>
    <name evidence="11" type="ORF">ACFOLC_14205</name>
</gene>
<keyword evidence="6 9" id="KW-0224">Dipeptidase</keyword>
<comment type="cofactor">
    <cofactor evidence="9">
        <name>Zn(2+)</name>
        <dbReference type="ChEBI" id="CHEBI:29105"/>
    </cofactor>
    <text evidence="9">Binds 1 zinc ion per subunit.</text>
</comment>
<dbReference type="CDD" id="cd14817">
    <property type="entry name" value="D-Ala-D-Ala_dipeptidase_VanX"/>
    <property type="match status" value="1"/>
</dbReference>
<dbReference type="PANTHER" id="PTHR43126:SF1">
    <property type="entry name" value="D-ALANYL-D-ALANINE DIPEPTIDASE"/>
    <property type="match status" value="1"/>
</dbReference>
<keyword evidence="2 9" id="KW-0645">Protease</keyword>
<evidence type="ECO:0000256" key="4">
    <source>
        <dbReference type="ARBA" id="ARBA00022801"/>
    </source>
</evidence>
<evidence type="ECO:0000313" key="12">
    <source>
        <dbReference type="Proteomes" id="UP001595740"/>
    </source>
</evidence>
<evidence type="ECO:0000256" key="10">
    <source>
        <dbReference type="PIRNR" id="PIRNR026671"/>
    </source>
</evidence>
<evidence type="ECO:0000256" key="7">
    <source>
        <dbReference type="ARBA" id="ARBA00023049"/>
    </source>
</evidence>
<keyword evidence="3 9" id="KW-0479">Metal-binding</keyword>
<dbReference type="PANTHER" id="PTHR43126">
    <property type="entry name" value="D-ALANYL-D-ALANINE DIPEPTIDASE"/>
    <property type="match status" value="1"/>
</dbReference>
<dbReference type="SUPFAM" id="SSF55166">
    <property type="entry name" value="Hedgehog/DD-peptidase"/>
    <property type="match status" value="1"/>
</dbReference>
<dbReference type="Gene3D" id="3.30.1380.10">
    <property type="match status" value="1"/>
</dbReference>
<comment type="caution">
    <text evidence="11">The sequence shown here is derived from an EMBL/GenBank/DDBJ whole genome shotgun (WGS) entry which is preliminary data.</text>
</comment>
<dbReference type="Proteomes" id="UP001595740">
    <property type="component" value="Unassembled WGS sequence"/>
</dbReference>
<evidence type="ECO:0000256" key="1">
    <source>
        <dbReference type="ARBA" id="ARBA00001362"/>
    </source>
</evidence>
<evidence type="ECO:0000256" key="3">
    <source>
        <dbReference type="ARBA" id="ARBA00022723"/>
    </source>
</evidence>
<feature type="active site" description="Proton donor/acceptor" evidence="9">
    <location>
        <position position="212"/>
    </location>
</feature>
<comment type="catalytic activity">
    <reaction evidence="1 9 10">
        <text>D-alanyl-D-alanine + H2O = 2 D-alanine</text>
        <dbReference type="Rhea" id="RHEA:20661"/>
        <dbReference type="ChEBI" id="CHEBI:15377"/>
        <dbReference type="ChEBI" id="CHEBI:57416"/>
        <dbReference type="ChEBI" id="CHEBI:57822"/>
        <dbReference type="EC" id="3.4.13.22"/>
    </reaction>
</comment>
<feature type="site" description="Transition state stabilizer" evidence="9">
    <location>
        <position position="99"/>
    </location>
</feature>
<dbReference type="EC" id="3.4.13.22" evidence="9 10"/>
<evidence type="ECO:0000256" key="6">
    <source>
        <dbReference type="ARBA" id="ARBA00022997"/>
    </source>
</evidence>
<comment type="function">
    <text evidence="9 10">Catalyzes hydrolysis of the D-alanyl-D-alanine dipeptide.</text>
</comment>
<feature type="binding site" evidence="9">
    <location>
        <position position="150"/>
    </location>
    <ligand>
        <name>Zn(2+)</name>
        <dbReference type="ChEBI" id="CHEBI:29105"/>
        <note>catalytic</note>
    </ligand>
</feature>
<evidence type="ECO:0000256" key="8">
    <source>
        <dbReference type="ARBA" id="ARBA00023316"/>
    </source>
</evidence>
<evidence type="ECO:0000256" key="9">
    <source>
        <dbReference type="HAMAP-Rule" id="MF_01924"/>
    </source>
</evidence>
<dbReference type="Pfam" id="PF01427">
    <property type="entry name" value="Peptidase_M15"/>
    <property type="match status" value="1"/>
</dbReference>
<dbReference type="EMBL" id="JBHRXK010000008">
    <property type="protein sequence ID" value="MFC3552154.1"/>
    <property type="molecule type" value="Genomic_DNA"/>
</dbReference>
<proteinExistence type="inferred from homology"/>
<dbReference type="PIRSF" id="PIRSF026671">
    <property type="entry name" value="AA_dipeptidase"/>
    <property type="match status" value="1"/>
</dbReference>
<keyword evidence="12" id="KW-1185">Reference proteome</keyword>
<comment type="similarity">
    <text evidence="9 10">Belongs to the peptidase M15D family.</text>
</comment>
<dbReference type="RefSeq" id="WP_386759917.1">
    <property type="nucleotide sequence ID" value="NZ_JBHRXK010000008.1"/>
</dbReference>
<keyword evidence="8 10" id="KW-0961">Cell wall biogenesis/degradation</keyword>
<dbReference type="InterPro" id="IPR009045">
    <property type="entry name" value="Zn_M74/Hedgehog-like"/>
</dbReference>
<evidence type="ECO:0000313" key="11">
    <source>
        <dbReference type="EMBL" id="MFC3552154.1"/>
    </source>
</evidence>
<accession>A0ABV7RRB9</accession>
<organism evidence="11 12">
    <name type="scientific">Lysobacter cavernae</name>
    <dbReference type="NCBI Taxonomy" id="1685901"/>
    <lineage>
        <taxon>Bacteria</taxon>
        <taxon>Pseudomonadati</taxon>
        <taxon>Pseudomonadota</taxon>
        <taxon>Gammaproteobacteria</taxon>
        <taxon>Lysobacterales</taxon>
        <taxon>Lysobacteraceae</taxon>
        <taxon>Lysobacter</taxon>
    </lineage>
</organism>
<feature type="binding site" evidence="9">
    <location>
        <position position="143"/>
    </location>
    <ligand>
        <name>Zn(2+)</name>
        <dbReference type="ChEBI" id="CHEBI:29105"/>
        <note>catalytic</note>
    </ligand>
</feature>
<dbReference type="InterPro" id="IPR000755">
    <property type="entry name" value="A_A_dipeptidase"/>
</dbReference>
<protein>
    <recommendedName>
        <fullName evidence="9 10">D-alanyl-D-alanine dipeptidase</fullName>
        <shortName evidence="9 10">D-Ala-D-Ala dipeptidase</shortName>
        <ecNumber evidence="9 10">3.4.13.22</ecNumber>
    </recommendedName>
</protein>
<keyword evidence="5 9" id="KW-0862">Zinc</keyword>
<feature type="binding site" evidence="9">
    <location>
        <position position="215"/>
    </location>
    <ligand>
        <name>Zn(2+)</name>
        <dbReference type="ChEBI" id="CHEBI:29105"/>
        <note>catalytic</note>
    </ligand>
</feature>
<dbReference type="HAMAP" id="MF_01924">
    <property type="entry name" value="A_A_dipeptidase"/>
    <property type="match status" value="1"/>
</dbReference>
<keyword evidence="4 9" id="KW-0378">Hydrolase</keyword>
<reference evidence="12" key="1">
    <citation type="journal article" date="2019" name="Int. J. Syst. Evol. Microbiol.">
        <title>The Global Catalogue of Microorganisms (GCM) 10K type strain sequencing project: providing services to taxonomists for standard genome sequencing and annotation.</title>
        <authorList>
            <consortium name="The Broad Institute Genomics Platform"/>
            <consortium name="The Broad Institute Genome Sequencing Center for Infectious Disease"/>
            <person name="Wu L."/>
            <person name="Ma J."/>
        </authorList>
    </citation>
    <scope>NUCLEOTIDE SEQUENCE [LARGE SCALE GENOMIC DNA]</scope>
    <source>
        <strain evidence="12">KCTC 42875</strain>
    </source>
</reference>